<sequence length="231" mass="25478">MERASSLDYYLVLPGQDERDPTTAVEGIVVEEFTRQHDYSTTGLDSAGWTPTSGWWSSASLSRAIRTDPETLARVVPTSRREAESVYRTLGGEQLPDDAVLRTYFLDHQPIATAPPLRLGPAQPPAGFHERRVYRVLFAKDLRAEQVTSLWAAWRTPVDGTNASAASGRLEKDGDQLTWDLRRVGHTLAWCLDVTVLLSTATADAVGSTLSDLTSVLRQHGLIPVTTERFS</sequence>
<keyword evidence="2" id="KW-1185">Reference proteome</keyword>
<dbReference type="OrthoDB" id="3362760at2"/>
<evidence type="ECO:0000313" key="2">
    <source>
        <dbReference type="Proteomes" id="UP000248333"/>
    </source>
</evidence>
<dbReference type="Proteomes" id="UP000248333">
    <property type="component" value="Unassembled WGS sequence"/>
</dbReference>
<comment type="caution">
    <text evidence="1">The sequence shown here is derived from an EMBL/GenBank/DDBJ whole genome shotgun (WGS) entry which is preliminary data.</text>
</comment>
<accession>A0A318NJX4</accession>
<organism evidence="1 2">
    <name type="scientific">Micromonospora arborensis</name>
    <dbReference type="NCBI Taxonomy" id="2116518"/>
    <lineage>
        <taxon>Bacteria</taxon>
        <taxon>Bacillati</taxon>
        <taxon>Actinomycetota</taxon>
        <taxon>Actinomycetes</taxon>
        <taxon>Micromonosporales</taxon>
        <taxon>Micromonosporaceae</taxon>
        <taxon>Micromonospora</taxon>
    </lineage>
</organism>
<dbReference type="EMBL" id="PYBV01000017">
    <property type="protein sequence ID" value="PYC69920.1"/>
    <property type="molecule type" value="Genomic_DNA"/>
</dbReference>
<gene>
    <name evidence="1" type="ORF">C7C45_14620</name>
</gene>
<name>A0A318NJX4_9ACTN</name>
<proteinExistence type="predicted"/>
<dbReference type="AlphaFoldDB" id="A0A318NJX4"/>
<evidence type="ECO:0000313" key="1">
    <source>
        <dbReference type="EMBL" id="PYC69920.1"/>
    </source>
</evidence>
<protein>
    <submittedName>
        <fullName evidence="1">Uncharacterized protein</fullName>
    </submittedName>
</protein>
<reference evidence="1 2" key="1">
    <citation type="submission" date="2018-03" db="EMBL/GenBank/DDBJ databases">
        <title>Bioinformatic expansion and discovery of thiopeptide antibiotics.</title>
        <authorList>
            <person name="Schwalen C.J."/>
            <person name="Hudson G.A."/>
            <person name="Mitchell D.A."/>
        </authorList>
    </citation>
    <scope>NUCLEOTIDE SEQUENCE [LARGE SCALE GENOMIC DNA]</scope>
    <source>
        <strain evidence="1 2">NRRL 8041</strain>
    </source>
</reference>
<dbReference type="RefSeq" id="WP_110564214.1">
    <property type="nucleotide sequence ID" value="NZ_PYBV01000017.1"/>
</dbReference>